<gene>
    <name evidence="4" type="ORF">A3D72_01690</name>
</gene>
<evidence type="ECO:0000259" key="3">
    <source>
        <dbReference type="Pfam" id="PF03721"/>
    </source>
</evidence>
<dbReference type="GO" id="GO:0051287">
    <property type="term" value="F:NAD binding"/>
    <property type="evidence" value="ECO:0007669"/>
    <property type="project" value="InterPro"/>
</dbReference>
<sequence length="301" mass="33651">MVVTLAKKKNGKPLVGFIGQGWIGKAYSDNFEERGYEVIRYSLEKPWIKNKDKIRDCDIVFIAVWTPTTPQGFDSSVIESVLSLVGEGKIAVIKSTVLPGTTERLQKKFPKITILFGPEFLSIKSSVHDAAHPFANLIGMPMNDTKHFLAAERVMKTLPRAPLTEICKSAEAEIFKYTHNASGYTQVILFNLMYDLAQKFGADWDIINKAVIADPLISNRYSNPVHKGGRGAGGGCFIKDIAALRMHYKKHLPRDREGLRVLQAMEAKNIELLMRTDKDIDLLTSVYGAGALKKKKGKKRR</sequence>
<evidence type="ECO:0000313" key="5">
    <source>
        <dbReference type="Proteomes" id="UP000176303"/>
    </source>
</evidence>
<dbReference type="Pfam" id="PF00984">
    <property type="entry name" value="UDPG_MGDP_dh"/>
    <property type="match status" value="1"/>
</dbReference>
<dbReference type="AlphaFoldDB" id="A0A1F7U4A0"/>
<dbReference type="InterPro" id="IPR008927">
    <property type="entry name" value="6-PGluconate_DH-like_C_sf"/>
</dbReference>
<reference evidence="4 5" key="1">
    <citation type="journal article" date="2016" name="Nat. Commun.">
        <title>Thousands of microbial genomes shed light on interconnected biogeochemical processes in an aquifer system.</title>
        <authorList>
            <person name="Anantharaman K."/>
            <person name="Brown C.T."/>
            <person name="Hug L.A."/>
            <person name="Sharon I."/>
            <person name="Castelle C.J."/>
            <person name="Probst A.J."/>
            <person name="Thomas B.C."/>
            <person name="Singh A."/>
            <person name="Wilkins M.J."/>
            <person name="Karaoz U."/>
            <person name="Brodie E.L."/>
            <person name="Williams K.H."/>
            <person name="Hubbard S.S."/>
            <person name="Banfield J.F."/>
        </authorList>
    </citation>
    <scope>NUCLEOTIDE SEQUENCE [LARGE SCALE GENOMIC DNA]</scope>
</reference>
<dbReference type="PANTHER" id="PTHR43750">
    <property type="entry name" value="UDP-GLUCOSE 6-DEHYDROGENASE TUAD"/>
    <property type="match status" value="1"/>
</dbReference>
<dbReference type="PANTHER" id="PTHR43750:SF3">
    <property type="entry name" value="UDP-GLUCOSE 6-DEHYDROGENASE TUAD"/>
    <property type="match status" value="1"/>
</dbReference>
<dbReference type="InterPro" id="IPR001732">
    <property type="entry name" value="UDP-Glc/GDP-Man_DH_N"/>
</dbReference>
<dbReference type="EMBL" id="MGDZ01000061">
    <property type="protein sequence ID" value="OGL72527.1"/>
    <property type="molecule type" value="Genomic_DNA"/>
</dbReference>
<evidence type="ECO:0000259" key="2">
    <source>
        <dbReference type="Pfam" id="PF00984"/>
    </source>
</evidence>
<evidence type="ECO:0000313" key="4">
    <source>
        <dbReference type="EMBL" id="OGL72527.1"/>
    </source>
</evidence>
<dbReference type="InterPro" id="IPR014026">
    <property type="entry name" value="UDP-Glc/GDP-Man_DH_dimer"/>
</dbReference>
<dbReference type="SUPFAM" id="SSF51735">
    <property type="entry name" value="NAD(P)-binding Rossmann-fold domains"/>
    <property type="match status" value="1"/>
</dbReference>
<feature type="domain" description="UDP-glucose/GDP-mannose dehydrogenase dimerisation" evidence="2">
    <location>
        <begin position="171"/>
        <end position="251"/>
    </location>
</feature>
<dbReference type="GO" id="GO:0016616">
    <property type="term" value="F:oxidoreductase activity, acting on the CH-OH group of donors, NAD or NADP as acceptor"/>
    <property type="evidence" value="ECO:0007669"/>
    <property type="project" value="InterPro"/>
</dbReference>
<feature type="domain" description="UDP-glucose/GDP-mannose dehydrogenase N-terminal" evidence="3">
    <location>
        <begin position="51"/>
        <end position="146"/>
    </location>
</feature>
<dbReference type="SUPFAM" id="SSF48179">
    <property type="entry name" value="6-phosphogluconate dehydrogenase C-terminal domain-like"/>
    <property type="match status" value="1"/>
</dbReference>
<dbReference type="Pfam" id="PF03721">
    <property type="entry name" value="UDPG_MGDP_dh_N"/>
    <property type="match status" value="1"/>
</dbReference>
<protein>
    <recommendedName>
        <fullName evidence="6">UDP-glucose/GDP-mannose dehydrogenase dimerisation domain-containing protein</fullName>
    </recommendedName>
</protein>
<evidence type="ECO:0000256" key="1">
    <source>
        <dbReference type="ARBA" id="ARBA00006601"/>
    </source>
</evidence>
<dbReference type="InterPro" id="IPR036291">
    <property type="entry name" value="NAD(P)-bd_dom_sf"/>
</dbReference>
<evidence type="ECO:0008006" key="6">
    <source>
        <dbReference type="Google" id="ProtNLM"/>
    </source>
</evidence>
<comment type="caution">
    <text evidence="4">The sequence shown here is derived from an EMBL/GenBank/DDBJ whole genome shotgun (WGS) entry which is preliminary data.</text>
</comment>
<organism evidence="4 5">
    <name type="scientific">Candidatus Uhrbacteria bacterium RIFCSPHIGHO2_02_FULL_57_19</name>
    <dbReference type="NCBI Taxonomy" id="1802391"/>
    <lineage>
        <taxon>Bacteria</taxon>
        <taxon>Candidatus Uhriibacteriota</taxon>
    </lineage>
</organism>
<dbReference type="InterPro" id="IPR013328">
    <property type="entry name" value="6PGD_dom2"/>
</dbReference>
<comment type="similarity">
    <text evidence="1">Belongs to the UDP-glucose/GDP-mannose dehydrogenase family.</text>
</comment>
<dbReference type="Proteomes" id="UP000176303">
    <property type="component" value="Unassembled WGS sequence"/>
</dbReference>
<dbReference type="Gene3D" id="1.10.1040.10">
    <property type="entry name" value="N-(1-d-carboxylethyl)-l-norvaline Dehydrogenase, domain 2"/>
    <property type="match status" value="1"/>
</dbReference>
<name>A0A1F7U4A0_9BACT</name>
<dbReference type="STRING" id="1802391.A3D72_01690"/>
<accession>A0A1F7U4A0</accession>
<dbReference type="Gene3D" id="3.40.50.720">
    <property type="entry name" value="NAD(P)-binding Rossmann-like Domain"/>
    <property type="match status" value="1"/>
</dbReference>
<proteinExistence type="inferred from homology"/>